<organism evidence="1 2">
    <name type="scientific">Limnospira indica PCC 8005</name>
    <dbReference type="NCBI Taxonomy" id="376219"/>
    <lineage>
        <taxon>Bacteria</taxon>
        <taxon>Bacillati</taxon>
        <taxon>Cyanobacteriota</taxon>
        <taxon>Cyanophyceae</taxon>
        <taxon>Oscillatoriophycideae</taxon>
        <taxon>Oscillatoriales</taxon>
        <taxon>Sirenicapillariaceae</taxon>
        <taxon>Limnospira</taxon>
    </lineage>
</organism>
<reference evidence="1 2" key="1">
    <citation type="submission" date="2014-02" db="EMBL/GenBank/DDBJ databases">
        <authorList>
            <person name="Genoscope - CEA"/>
        </authorList>
    </citation>
    <scope>NUCLEOTIDE SEQUENCE [LARGE SCALE GENOMIC DNA]</scope>
    <source>
        <strain evidence="1 2">PCC 8005</strain>
    </source>
</reference>
<dbReference type="AlphaFoldDB" id="A0A9P1P296"/>
<proteinExistence type="predicted"/>
<keyword evidence="2" id="KW-1185">Reference proteome</keyword>
<dbReference type="EMBL" id="FO818640">
    <property type="protein sequence ID" value="CDM97050.1"/>
    <property type="molecule type" value="Genomic_DNA"/>
</dbReference>
<dbReference type="Proteomes" id="UP000032946">
    <property type="component" value="Chromosome"/>
</dbReference>
<accession>A0A9P1P296</accession>
<gene>
    <name evidence="1" type="ORF">ARTHRO_50017</name>
</gene>
<evidence type="ECO:0000313" key="1">
    <source>
        <dbReference type="EMBL" id="CDM97050.1"/>
    </source>
</evidence>
<evidence type="ECO:0000313" key="2">
    <source>
        <dbReference type="Proteomes" id="UP000032946"/>
    </source>
</evidence>
<dbReference type="RefSeq" id="WP_082113544.1">
    <property type="nucleotide sequence ID" value="NZ_FO818640.1"/>
</dbReference>
<sequence>MVQDYPDGTVRQYREHLLNELDVYVSVGGMCEFLKKEELTLKKNYRSEKVATEEGQQQRFDYRERVRCTSKMIFIDDTAFWVGMIPSIARSKKGKKA</sequence>
<protein>
    <submittedName>
        <fullName evidence="1">Uncharacterized protein</fullName>
    </submittedName>
</protein>
<name>A0A9P1P296_9CYAN</name>